<dbReference type="EMBL" id="FNZN01000022">
    <property type="protein sequence ID" value="SEM33588.1"/>
    <property type="molecule type" value="Genomic_DNA"/>
</dbReference>
<gene>
    <name evidence="2" type="ORF">SAMN04488008_1224</name>
</gene>
<name>A0A1H7XK56_9FLAO</name>
<evidence type="ECO:0000313" key="3">
    <source>
        <dbReference type="Proteomes" id="UP000198990"/>
    </source>
</evidence>
<evidence type="ECO:0000313" key="2">
    <source>
        <dbReference type="EMBL" id="SEM33588.1"/>
    </source>
</evidence>
<dbReference type="Pfam" id="PF07179">
    <property type="entry name" value="SseB"/>
    <property type="match status" value="1"/>
</dbReference>
<dbReference type="OrthoDB" id="1365698at2"/>
<sequence length="267" mass="30478">MPMGILDKLFGSKKKESRIENETPDNNRLIGLLENYGKDPSQENYGKAFEELVDGNSLLILPSINDGNPKDNWETLKKDSTLKLTSVFEQDGLKILGAFTSPEKLVEWSKKETEYTAMKAKDAIDFCQAHGIDRIVIDTDSSTMFVLERNKENVTTETIQEETQVQVGTPINPIAGEHLKKFQQNFEKVNTIKEVYLYAMLRNNESILVLGFVLDTYTDNSRTACIHSIQNSMEGETLDSPLEMFMLDNEDWYKTVKAIENSLIYRR</sequence>
<organism evidence="2 3">
    <name type="scientific">Maribacter orientalis</name>
    <dbReference type="NCBI Taxonomy" id="228957"/>
    <lineage>
        <taxon>Bacteria</taxon>
        <taxon>Pseudomonadati</taxon>
        <taxon>Bacteroidota</taxon>
        <taxon>Flavobacteriia</taxon>
        <taxon>Flavobacteriales</taxon>
        <taxon>Flavobacteriaceae</taxon>
        <taxon>Maribacter</taxon>
    </lineage>
</organism>
<reference evidence="3" key="1">
    <citation type="submission" date="2016-10" db="EMBL/GenBank/DDBJ databases">
        <authorList>
            <person name="Varghese N."/>
            <person name="Submissions S."/>
        </authorList>
    </citation>
    <scope>NUCLEOTIDE SEQUENCE [LARGE SCALE GENOMIC DNA]</scope>
    <source>
        <strain evidence="3">DSM 16471</strain>
    </source>
</reference>
<dbReference type="AlphaFoldDB" id="A0A1H7XK56"/>
<proteinExistence type="predicted"/>
<dbReference type="InterPro" id="IPR009839">
    <property type="entry name" value="SseB_N"/>
</dbReference>
<keyword evidence="3" id="KW-1185">Reference proteome</keyword>
<dbReference type="Proteomes" id="UP000198990">
    <property type="component" value="Unassembled WGS sequence"/>
</dbReference>
<feature type="domain" description="SseB protein N-terminal" evidence="1">
    <location>
        <begin position="32"/>
        <end position="150"/>
    </location>
</feature>
<evidence type="ECO:0000259" key="1">
    <source>
        <dbReference type="Pfam" id="PF07179"/>
    </source>
</evidence>
<protein>
    <submittedName>
        <fullName evidence="2">SseB protein N-terminal domain-containing protein</fullName>
    </submittedName>
</protein>
<accession>A0A1H7XK56</accession>